<keyword evidence="2" id="KW-1185">Reference proteome</keyword>
<comment type="caution">
    <text evidence="1">The sequence shown here is derived from an EMBL/GenBank/DDBJ whole genome shotgun (WGS) entry which is preliminary data.</text>
</comment>
<accession>A0ABN9UMQ4</accession>
<evidence type="ECO:0000313" key="2">
    <source>
        <dbReference type="Proteomes" id="UP001189429"/>
    </source>
</evidence>
<name>A0ABN9UMQ4_9DINO</name>
<dbReference type="Proteomes" id="UP001189429">
    <property type="component" value="Unassembled WGS sequence"/>
</dbReference>
<proteinExistence type="predicted"/>
<feature type="non-terminal residue" evidence="1">
    <location>
        <position position="104"/>
    </location>
</feature>
<evidence type="ECO:0000313" key="1">
    <source>
        <dbReference type="EMBL" id="CAK0861199.1"/>
    </source>
</evidence>
<protein>
    <recommendedName>
        <fullName evidence="3">Anaphase-promoting complex subunit 1</fullName>
    </recommendedName>
</protein>
<organism evidence="1 2">
    <name type="scientific">Prorocentrum cordatum</name>
    <dbReference type="NCBI Taxonomy" id="2364126"/>
    <lineage>
        <taxon>Eukaryota</taxon>
        <taxon>Sar</taxon>
        <taxon>Alveolata</taxon>
        <taxon>Dinophyceae</taxon>
        <taxon>Prorocentrales</taxon>
        <taxon>Prorocentraceae</taxon>
        <taxon>Prorocentrum</taxon>
    </lineage>
</organism>
<reference evidence="1" key="1">
    <citation type="submission" date="2023-10" db="EMBL/GenBank/DDBJ databases">
        <authorList>
            <person name="Chen Y."/>
            <person name="Shah S."/>
            <person name="Dougan E. K."/>
            <person name="Thang M."/>
            <person name="Chan C."/>
        </authorList>
    </citation>
    <scope>NUCLEOTIDE SEQUENCE [LARGE SCALE GENOMIC DNA]</scope>
</reference>
<evidence type="ECO:0008006" key="3">
    <source>
        <dbReference type="Google" id="ProtNLM"/>
    </source>
</evidence>
<feature type="non-terminal residue" evidence="1">
    <location>
        <position position="1"/>
    </location>
</feature>
<dbReference type="EMBL" id="CAUYUJ010016050">
    <property type="protein sequence ID" value="CAK0861199.1"/>
    <property type="molecule type" value="Genomic_DNA"/>
</dbReference>
<sequence length="104" mass="11656">ALLNPCLGLKVLDSIDTLPPTPKVWPSDEELIASDLLERRIAKFMSYDQICEGEGPQRPVMNVIPSNRIQNTIESDMPMPPQNDKWRSIALHSGEVLSRSSEDL</sequence>
<gene>
    <name evidence="1" type="ORF">PCOR1329_LOCUS49955</name>
</gene>